<reference evidence="1 3" key="1">
    <citation type="submission" date="2016-10" db="EMBL/GenBank/DDBJ databases">
        <authorList>
            <person name="Varghese N."/>
            <person name="Submissions S."/>
        </authorList>
    </citation>
    <scope>NUCLEOTIDE SEQUENCE [LARGE SCALE GENOMIC DNA]</scope>
    <source>
        <strain evidence="1 3">ATCC 43761</strain>
    </source>
</reference>
<accession>A0AAX3UFL9</accession>
<evidence type="ECO:0000313" key="2">
    <source>
        <dbReference type="EMBL" id="WGO86520.1"/>
    </source>
</evidence>
<dbReference type="RefSeq" id="WP_013853941.1">
    <property type="nucleotide sequence ID" value="NZ_CP061341.1"/>
</dbReference>
<evidence type="ECO:0000313" key="1">
    <source>
        <dbReference type="EMBL" id="SDA37588.1"/>
    </source>
</evidence>
<sequence>MNEEHSLQTREYSLPFGREHMAIFVLRGDRVIDCGIGEVTEYHFQKELDSNIKEKIAEQLQGNSTDSLVDDYLSISESGSMQQVYWQYWKREYLDENEMNIHFGHSWLPNTNDQTVLIMSVAEKTRQLNLYFMEQLLRTRRQEEALPDQMEKDLHHMKHICQVAQAYVDGDGRPLIDYLEMRAHDNPDILKEDRIVKRVLKHFWGYQDDLYAKQKVQYHNI</sequence>
<dbReference type="EMBL" id="CP123735">
    <property type="protein sequence ID" value="WGO86520.1"/>
    <property type="molecule type" value="Genomic_DNA"/>
</dbReference>
<proteinExistence type="predicted"/>
<dbReference type="Proteomes" id="UP000181860">
    <property type="component" value="Unassembled WGS sequence"/>
</dbReference>
<reference evidence="2" key="3">
    <citation type="submission" date="2023-04" db="EMBL/GenBank/DDBJ databases">
        <authorList>
            <person name="Wang Y."/>
        </authorList>
    </citation>
    <scope>NUCLEOTIDE SEQUENCE</scope>
    <source>
        <strain evidence="2">ZW18</strain>
    </source>
</reference>
<gene>
    <name evidence="2" type="ORF">QEJ78_03410</name>
    <name evidence="1" type="ORF">SAMN02983011_00141</name>
</gene>
<dbReference type="AlphaFoldDB" id="A0AAX3UFL9"/>
<reference evidence="2" key="2">
    <citation type="journal article" date="2022" name="Food Funct.">
        <title>Lactobacillus kefiranofaciens ZW18 from Kefir enhances the anti-tumor effect of anti-programmed cell death 1 (PD-1) immunotherapy by modulating the gut microbiota.</title>
        <authorList>
            <person name="Zhao J."/>
            <person name="Wang Y."/>
            <person name="Wang J."/>
            <person name="Lv M."/>
            <person name="Zhou C."/>
            <person name="Jia L."/>
            <person name="Geng W."/>
        </authorList>
    </citation>
    <scope>NUCLEOTIDE SEQUENCE</scope>
    <source>
        <strain evidence="2">ZW18</strain>
    </source>
</reference>
<evidence type="ECO:0000313" key="3">
    <source>
        <dbReference type="Proteomes" id="UP000181860"/>
    </source>
</evidence>
<dbReference type="Proteomes" id="UP001242513">
    <property type="component" value="Chromosome"/>
</dbReference>
<evidence type="ECO:0000313" key="4">
    <source>
        <dbReference type="Proteomes" id="UP001242513"/>
    </source>
</evidence>
<name>A0AAX3UFL9_9LACO</name>
<protein>
    <submittedName>
        <fullName evidence="2">Uncharacterized protein</fullName>
    </submittedName>
</protein>
<organism evidence="2 4">
    <name type="scientific">Lactobacillus kefiranofaciens</name>
    <dbReference type="NCBI Taxonomy" id="267818"/>
    <lineage>
        <taxon>Bacteria</taxon>
        <taxon>Bacillati</taxon>
        <taxon>Bacillota</taxon>
        <taxon>Bacilli</taxon>
        <taxon>Lactobacillales</taxon>
        <taxon>Lactobacillaceae</taxon>
        <taxon>Lactobacillus</taxon>
    </lineage>
</organism>
<keyword evidence="3" id="KW-1185">Reference proteome</keyword>
<dbReference type="EMBL" id="FMXC01000001">
    <property type="protein sequence ID" value="SDA37588.1"/>
    <property type="molecule type" value="Genomic_DNA"/>
</dbReference>
<dbReference type="GeneID" id="72686759"/>